<dbReference type="Proteomes" id="UP001163823">
    <property type="component" value="Chromosome 12"/>
</dbReference>
<dbReference type="EMBL" id="JARAOO010000012">
    <property type="protein sequence ID" value="KAJ7949316.1"/>
    <property type="molecule type" value="Genomic_DNA"/>
</dbReference>
<keyword evidence="1" id="KW-0472">Membrane</keyword>
<dbReference type="KEGG" id="qsa:O6P43_029664"/>
<keyword evidence="2" id="KW-0808">Transferase</keyword>
<keyword evidence="1" id="KW-0812">Transmembrane</keyword>
<dbReference type="AlphaFoldDB" id="A0AAD7PBF1"/>
<sequence length="137" mass="15810">MHILLNIDEWLTMTRFEDWLHFNLSRKEPVGVEGVAWCLIFVCGLWWLWTWRCKGIFDENFILPSNLATLVWATTSSVSEAFDSYLKTSSIKEVRWTGQSRLAVTGRVVVAFLGTRIVPGFMAFIPIWAPALSQWLN</sequence>
<feature type="transmembrane region" description="Helical" evidence="1">
    <location>
        <begin position="102"/>
        <end position="129"/>
    </location>
</feature>
<comment type="caution">
    <text evidence="2">The sequence shown here is derived from an EMBL/GenBank/DDBJ whole genome shotgun (WGS) entry which is preliminary data.</text>
</comment>
<evidence type="ECO:0000256" key="1">
    <source>
        <dbReference type="SAM" id="Phobius"/>
    </source>
</evidence>
<organism evidence="2 3">
    <name type="scientific">Quillaja saponaria</name>
    <name type="common">Soap bark tree</name>
    <dbReference type="NCBI Taxonomy" id="32244"/>
    <lineage>
        <taxon>Eukaryota</taxon>
        <taxon>Viridiplantae</taxon>
        <taxon>Streptophyta</taxon>
        <taxon>Embryophyta</taxon>
        <taxon>Tracheophyta</taxon>
        <taxon>Spermatophyta</taxon>
        <taxon>Magnoliopsida</taxon>
        <taxon>eudicotyledons</taxon>
        <taxon>Gunneridae</taxon>
        <taxon>Pentapetalae</taxon>
        <taxon>rosids</taxon>
        <taxon>fabids</taxon>
        <taxon>Fabales</taxon>
        <taxon>Quillajaceae</taxon>
        <taxon>Quillaja</taxon>
    </lineage>
</organism>
<accession>A0AAD7PBF1</accession>
<keyword evidence="3" id="KW-1185">Reference proteome</keyword>
<feature type="transmembrane region" description="Helical" evidence="1">
    <location>
        <begin position="30"/>
        <end position="49"/>
    </location>
</feature>
<gene>
    <name evidence="2" type="ORF">O6P43_029664</name>
</gene>
<name>A0AAD7PBF1_QUISA</name>
<dbReference type="GO" id="GO:0016740">
    <property type="term" value="F:transferase activity"/>
    <property type="evidence" value="ECO:0007669"/>
    <property type="project" value="UniProtKB-KW"/>
</dbReference>
<keyword evidence="1" id="KW-1133">Transmembrane helix</keyword>
<evidence type="ECO:0000313" key="3">
    <source>
        <dbReference type="Proteomes" id="UP001163823"/>
    </source>
</evidence>
<reference evidence="2" key="1">
    <citation type="journal article" date="2023" name="Science">
        <title>Elucidation of the pathway for biosynthesis of saponin adjuvants from the soapbark tree.</title>
        <authorList>
            <person name="Reed J."/>
            <person name="Orme A."/>
            <person name="El-Demerdash A."/>
            <person name="Owen C."/>
            <person name="Martin L.B.B."/>
            <person name="Misra R.C."/>
            <person name="Kikuchi S."/>
            <person name="Rejzek M."/>
            <person name="Martin A.C."/>
            <person name="Harkess A."/>
            <person name="Leebens-Mack J."/>
            <person name="Louveau T."/>
            <person name="Stephenson M.J."/>
            <person name="Osbourn A."/>
        </authorList>
    </citation>
    <scope>NUCLEOTIDE SEQUENCE</scope>
    <source>
        <strain evidence="2">S10</strain>
    </source>
</reference>
<proteinExistence type="predicted"/>
<evidence type="ECO:0000313" key="2">
    <source>
        <dbReference type="EMBL" id="KAJ7949316.1"/>
    </source>
</evidence>
<protein>
    <submittedName>
        <fullName evidence="2">Polynucleotidyl transferase</fullName>
    </submittedName>
</protein>